<evidence type="ECO:0000313" key="6">
    <source>
        <dbReference type="EMBL" id="AMU90974.1"/>
    </source>
</evidence>
<dbReference type="Pfam" id="PF03466">
    <property type="entry name" value="LysR_substrate"/>
    <property type="match status" value="1"/>
</dbReference>
<keyword evidence="4" id="KW-0804">Transcription</keyword>
<evidence type="ECO:0000259" key="5">
    <source>
        <dbReference type="PROSITE" id="PS50931"/>
    </source>
</evidence>
<protein>
    <recommendedName>
        <fullName evidence="5">HTH lysR-type domain-containing protein</fullName>
    </recommendedName>
</protein>
<dbReference type="AlphaFoldDB" id="A0AAC9AW24"/>
<evidence type="ECO:0000256" key="2">
    <source>
        <dbReference type="ARBA" id="ARBA00023015"/>
    </source>
</evidence>
<dbReference type="InterPro" id="IPR000847">
    <property type="entry name" value="LysR_HTH_N"/>
</dbReference>
<reference evidence="7" key="1">
    <citation type="submission" date="2015-11" db="EMBL/GenBank/DDBJ databases">
        <title>Complete genome sequence of a polyethylene-glycol degrader Sphingopyxis macrogoltabida 203N (NBRC 111659).</title>
        <authorList>
            <person name="Yoshiyuki O."/>
            <person name="Shouta N."/>
            <person name="Nagata Y."/>
            <person name="Numata M."/>
            <person name="Tsuchikane K."/>
            <person name="Hosoyama A."/>
            <person name="Yamazoe A."/>
            <person name="Tsuda M."/>
            <person name="Fujita N."/>
            <person name="Kawai F."/>
        </authorList>
    </citation>
    <scope>NUCLEOTIDE SEQUENCE [LARGE SCALE GENOMIC DNA]</scope>
    <source>
        <strain evidence="7">203N</strain>
    </source>
</reference>
<dbReference type="PROSITE" id="PS50931">
    <property type="entry name" value="HTH_LYSR"/>
    <property type="match status" value="1"/>
</dbReference>
<proteinExistence type="inferred from homology"/>
<gene>
    <name evidence="6" type="ORF">ATM17_18320</name>
</gene>
<dbReference type="GO" id="GO:0003700">
    <property type="term" value="F:DNA-binding transcription factor activity"/>
    <property type="evidence" value="ECO:0007669"/>
    <property type="project" value="InterPro"/>
</dbReference>
<accession>A0AAC9AW24</accession>
<keyword evidence="2" id="KW-0805">Transcription regulation</keyword>
<dbReference type="Proteomes" id="UP000076088">
    <property type="component" value="Chromosome"/>
</dbReference>
<sequence>MSVAIRIFTGQISDVDLKLIRTFRAVADSGGFSLAEVELRMSKSAISKQISDLETRLDVQLCHRGRSGFALTVEGQVIYDASTRLFGEIEGFRSQLNALKREPIGALFIGCIDTLITSQRTVIIDILGRFSKAYPKVDLNIIVASAAEIDQSVANRRLQIGFSAERGKVHGTKSLPMFSEAGYLYCSDRHPLFHVDDAELTVDRLNAERFARHAYSEVELHDEYNAHLSASATGQFTEGIAMLILTGNFVGFLPHHYAQSWVDAGKMRRLLPAEIRKTTNIRLLYHEDTQFFPLVSAFVNLASEALNGGGEPLRSIGAKLSEPS</sequence>
<dbReference type="InterPro" id="IPR036390">
    <property type="entry name" value="WH_DNA-bd_sf"/>
</dbReference>
<dbReference type="EMBL" id="CP013344">
    <property type="protein sequence ID" value="AMU90974.1"/>
    <property type="molecule type" value="Genomic_DNA"/>
</dbReference>
<evidence type="ECO:0000313" key="7">
    <source>
        <dbReference type="Proteomes" id="UP000076088"/>
    </source>
</evidence>
<keyword evidence="7" id="KW-1185">Reference proteome</keyword>
<dbReference type="RefSeq" id="WP_054730720.1">
    <property type="nucleotide sequence ID" value="NZ_CP009429.1"/>
</dbReference>
<keyword evidence="3" id="KW-0238">DNA-binding</keyword>
<evidence type="ECO:0000256" key="3">
    <source>
        <dbReference type="ARBA" id="ARBA00023125"/>
    </source>
</evidence>
<dbReference type="PANTHER" id="PTHR30126:SF98">
    <property type="entry name" value="HTH-TYPE TRANSCRIPTIONAL ACTIVATOR BAUR"/>
    <property type="match status" value="1"/>
</dbReference>
<dbReference type="SUPFAM" id="SSF53850">
    <property type="entry name" value="Periplasmic binding protein-like II"/>
    <property type="match status" value="1"/>
</dbReference>
<comment type="similarity">
    <text evidence="1">Belongs to the LysR transcriptional regulatory family.</text>
</comment>
<dbReference type="Pfam" id="PF00126">
    <property type="entry name" value="HTH_1"/>
    <property type="match status" value="1"/>
</dbReference>
<dbReference type="SUPFAM" id="SSF46785">
    <property type="entry name" value="Winged helix' DNA-binding domain"/>
    <property type="match status" value="1"/>
</dbReference>
<feature type="domain" description="HTH lysR-type" evidence="5">
    <location>
        <begin position="15"/>
        <end position="72"/>
    </location>
</feature>
<dbReference type="InterPro" id="IPR036388">
    <property type="entry name" value="WH-like_DNA-bd_sf"/>
</dbReference>
<dbReference type="Gene3D" id="1.10.10.10">
    <property type="entry name" value="Winged helix-like DNA-binding domain superfamily/Winged helix DNA-binding domain"/>
    <property type="match status" value="1"/>
</dbReference>
<reference evidence="6 7" key="2">
    <citation type="journal article" date="2016" name="Genome Announc.">
        <title>Complete Genome Sequence of Sphingopyxis macrogoltabida Strain 203N (NBRC 111659), a Polyethylene Glycol Degrader.</title>
        <authorList>
            <person name="Ohtsubo Y."/>
            <person name="Nonoyama S."/>
            <person name="Nagata Y."/>
            <person name="Numata M."/>
            <person name="Tsuchikane K."/>
            <person name="Hosoyama A."/>
            <person name="Yamazoe A."/>
            <person name="Tsuda M."/>
            <person name="Fujita N."/>
            <person name="Kawai F."/>
        </authorList>
    </citation>
    <scope>NUCLEOTIDE SEQUENCE [LARGE SCALE GENOMIC DNA]</scope>
    <source>
        <strain evidence="6 7">203N</strain>
    </source>
</reference>
<name>A0AAC9AW24_SPHMC</name>
<dbReference type="GO" id="GO:0000976">
    <property type="term" value="F:transcription cis-regulatory region binding"/>
    <property type="evidence" value="ECO:0007669"/>
    <property type="project" value="TreeGrafter"/>
</dbReference>
<dbReference type="CDD" id="cd05466">
    <property type="entry name" value="PBP2_LTTR_substrate"/>
    <property type="match status" value="1"/>
</dbReference>
<organism evidence="6 7">
    <name type="scientific">Sphingopyxis macrogoltabida</name>
    <name type="common">Sphingomonas macrogoltabidus</name>
    <dbReference type="NCBI Taxonomy" id="33050"/>
    <lineage>
        <taxon>Bacteria</taxon>
        <taxon>Pseudomonadati</taxon>
        <taxon>Pseudomonadota</taxon>
        <taxon>Alphaproteobacteria</taxon>
        <taxon>Sphingomonadales</taxon>
        <taxon>Sphingomonadaceae</taxon>
        <taxon>Sphingopyxis</taxon>
    </lineage>
</organism>
<dbReference type="InterPro" id="IPR005119">
    <property type="entry name" value="LysR_subst-bd"/>
</dbReference>
<evidence type="ECO:0000256" key="4">
    <source>
        <dbReference type="ARBA" id="ARBA00023163"/>
    </source>
</evidence>
<dbReference type="PANTHER" id="PTHR30126">
    <property type="entry name" value="HTH-TYPE TRANSCRIPTIONAL REGULATOR"/>
    <property type="match status" value="1"/>
</dbReference>
<evidence type="ECO:0000256" key="1">
    <source>
        <dbReference type="ARBA" id="ARBA00009437"/>
    </source>
</evidence>
<dbReference type="KEGG" id="smaz:LH19_17755"/>
<dbReference type="Gene3D" id="3.40.190.290">
    <property type="match status" value="1"/>
</dbReference>